<evidence type="ECO:0000256" key="5">
    <source>
        <dbReference type="SAM" id="MobiDB-lite"/>
    </source>
</evidence>
<dbReference type="GO" id="GO:0071944">
    <property type="term" value="C:cell periphery"/>
    <property type="evidence" value="ECO:0007669"/>
    <property type="project" value="UniProtKB-ARBA"/>
</dbReference>
<dbReference type="PANTHER" id="PTHR15549:SF26">
    <property type="entry name" value="AXIAL BUDDING PATTERN PROTEIN 2-RELATED"/>
    <property type="match status" value="1"/>
</dbReference>
<dbReference type="OrthoDB" id="3263231at2759"/>
<comment type="subcellular location">
    <subcellularLocation>
        <location evidence="1">Membrane</location>
        <topology evidence="1">Single-pass membrane protein</topology>
    </subcellularLocation>
</comment>
<keyword evidence="2 6" id="KW-0812">Transmembrane</keyword>
<keyword evidence="8" id="KW-1185">Reference proteome</keyword>
<organism evidence="7 8">
    <name type="scientific">Collybiopsis luxurians FD-317 M1</name>
    <dbReference type="NCBI Taxonomy" id="944289"/>
    <lineage>
        <taxon>Eukaryota</taxon>
        <taxon>Fungi</taxon>
        <taxon>Dikarya</taxon>
        <taxon>Basidiomycota</taxon>
        <taxon>Agaricomycotina</taxon>
        <taxon>Agaricomycetes</taxon>
        <taxon>Agaricomycetidae</taxon>
        <taxon>Agaricales</taxon>
        <taxon>Marasmiineae</taxon>
        <taxon>Omphalotaceae</taxon>
        <taxon>Collybiopsis</taxon>
        <taxon>Collybiopsis luxurians</taxon>
    </lineage>
</organism>
<protein>
    <submittedName>
        <fullName evidence="7">Uncharacterized protein</fullName>
    </submittedName>
</protein>
<evidence type="ECO:0000313" key="8">
    <source>
        <dbReference type="Proteomes" id="UP000053593"/>
    </source>
</evidence>
<dbReference type="PANTHER" id="PTHR15549">
    <property type="entry name" value="PAIRED IMMUNOGLOBULIN-LIKE TYPE 2 RECEPTOR"/>
    <property type="match status" value="1"/>
</dbReference>
<dbReference type="EMBL" id="KN834802">
    <property type="protein sequence ID" value="KIK55937.1"/>
    <property type="molecule type" value="Genomic_DNA"/>
</dbReference>
<feature type="region of interest" description="Disordered" evidence="5">
    <location>
        <begin position="201"/>
        <end position="225"/>
    </location>
</feature>
<accession>A0A0D0CD18</accession>
<keyword evidence="3 6" id="KW-1133">Transmembrane helix</keyword>
<keyword evidence="4 6" id="KW-0472">Membrane</keyword>
<dbReference type="AlphaFoldDB" id="A0A0D0CD18"/>
<dbReference type="HOGENOM" id="CLU_1030789_0_0_1"/>
<evidence type="ECO:0000313" key="7">
    <source>
        <dbReference type="EMBL" id="KIK55937.1"/>
    </source>
</evidence>
<proteinExistence type="predicted"/>
<dbReference type="Proteomes" id="UP000053593">
    <property type="component" value="Unassembled WGS sequence"/>
</dbReference>
<evidence type="ECO:0000256" key="1">
    <source>
        <dbReference type="ARBA" id="ARBA00004167"/>
    </source>
</evidence>
<dbReference type="InterPro" id="IPR051694">
    <property type="entry name" value="Immunoregulatory_rcpt-like"/>
</dbReference>
<feature type="transmembrane region" description="Helical" evidence="6">
    <location>
        <begin position="50"/>
        <end position="72"/>
    </location>
</feature>
<sequence>MTTNADGQTVTTIVTTESVLSAGFVVTSAASNRNTVNSSGSSSKSNIGEIIGGVLGGVAGLAIILAVLFFVFKKQKRRRELEEAFDGNFDPDRIVRAGGGVGGVRDSYTDTSETSGYGYGYAGGEKAKRALGTEKATSGGAGETTLPHILMGGQGCLGMFEGEERRGVGVGHGYGSGPGPKLQQLVHLYLYLNPSSWNNLLNEEGMDNGPAPERQSTPTPTLTTPSFNPKLRIIVEWENAPFPLVEAIHLTNAIFRVITVSLFVRSIFEL</sequence>
<reference evidence="7 8" key="1">
    <citation type="submission" date="2014-04" db="EMBL/GenBank/DDBJ databases">
        <title>Evolutionary Origins and Diversification of the Mycorrhizal Mutualists.</title>
        <authorList>
            <consortium name="DOE Joint Genome Institute"/>
            <consortium name="Mycorrhizal Genomics Consortium"/>
            <person name="Kohler A."/>
            <person name="Kuo A."/>
            <person name="Nagy L.G."/>
            <person name="Floudas D."/>
            <person name="Copeland A."/>
            <person name="Barry K.W."/>
            <person name="Cichocki N."/>
            <person name="Veneault-Fourrey C."/>
            <person name="LaButti K."/>
            <person name="Lindquist E.A."/>
            <person name="Lipzen A."/>
            <person name="Lundell T."/>
            <person name="Morin E."/>
            <person name="Murat C."/>
            <person name="Riley R."/>
            <person name="Ohm R."/>
            <person name="Sun H."/>
            <person name="Tunlid A."/>
            <person name="Henrissat B."/>
            <person name="Grigoriev I.V."/>
            <person name="Hibbett D.S."/>
            <person name="Martin F."/>
        </authorList>
    </citation>
    <scope>NUCLEOTIDE SEQUENCE [LARGE SCALE GENOMIC DNA]</scope>
    <source>
        <strain evidence="7 8">FD-317 M1</strain>
    </source>
</reference>
<dbReference type="GO" id="GO:0016020">
    <property type="term" value="C:membrane"/>
    <property type="evidence" value="ECO:0007669"/>
    <property type="project" value="UniProtKB-SubCell"/>
</dbReference>
<gene>
    <name evidence="7" type="ORF">GYMLUDRAFT_830850</name>
</gene>
<evidence type="ECO:0000256" key="4">
    <source>
        <dbReference type="ARBA" id="ARBA00023136"/>
    </source>
</evidence>
<name>A0A0D0CD18_9AGAR</name>
<evidence type="ECO:0000256" key="6">
    <source>
        <dbReference type="SAM" id="Phobius"/>
    </source>
</evidence>
<evidence type="ECO:0000256" key="2">
    <source>
        <dbReference type="ARBA" id="ARBA00022692"/>
    </source>
</evidence>
<evidence type="ECO:0000256" key="3">
    <source>
        <dbReference type="ARBA" id="ARBA00022989"/>
    </source>
</evidence>